<evidence type="ECO:0000256" key="1">
    <source>
        <dbReference type="SAM" id="Phobius"/>
    </source>
</evidence>
<keyword evidence="1" id="KW-1133">Transmembrane helix</keyword>
<keyword evidence="1" id="KW-0472">Membrane</keyword>
<keyword evidence="1" id="KW-0812">Transmembrane</keyword>
<protein>
    <submittedName>
        <fullName evidence="2">Uncharacterized protein</fullName>
    </submittedName>
</protein>
<feature type="transmembrane region" description="Helical" evidence="1">
    <location>
        <begin position="47"/>
        <end position="65"/>
    </location>
</feature>
<reference evidence="2" key="2">
    <citation type="submission" date="2019-07" db="EMBL/GenBank/DDBJ databases">
        <authorList>
            <person name="Yang Y."/>
            <person name="Bocs S."/>
            <person name="Baudouin L."/>
        </authorList>
    </citation>
    <scope>NUCLEOTIDE SEQUENCE</scope>
    <source>
        <tissue evidence="2">Spear leaf of Hainan Tall coconut</tissue>
    </source>
</reference>
<organism evidence="2 3">
    <name type="scientific">Cocos nucifera</name>
    <name type="common">Coconut palm</name>
    <dbReference type="NCBI Taxonomy" id="13894"/>
    <lineage>
        <taxon>Eukaryota</taxon>
        <taxon>Viridiplantae</taxon>
        <taxon>Streptophyta</taxon>
        <taxon>Embryophyta</taxon>
        <taxon>Tracheophyta</taxon>
        <taxon>Spermatophyta</taxon>
        <taxon>Magnoliopsida</taxon>
        <taxon>Liliopsida</taxon>
        <taxon>Arecaceae</taxon>
        <taxon>Arecoideae</taxon>
        <taxon>Cocoseae</taxon>
        <taxon>Attaleinae</taxon>
        <taxon>Cocos</taxon>
    </lineage>
</organism>
<dbReference type="Proteomes" id="UP000797356">
    <property type="component" value="Chromosome 4"/>
</dbReference>
<name>A0A8K0N0G3_COCNU</name>
<gene>
    <name evidence="2" type="ORF">COCNU_04G009830</name>
</gene>
<dbReference type="OrthoDB" id="10386355at2759"/>
<proteinExistence type="predicted"/>
<comment type="caution">
    <text evidence="2">The sequence shown here is derived from an EMBL/GenBank/DDBJ whole genome shotgun (WGS) entry which is preliminary data.</text>
</comment>
<reference evidence="2" key="1">
    <citation type="journal article" date="2017" name="Gigascience">
        <title>The genome draft of coconut (Cocos nucifera).</title>
        <authorList>
            <person name="Xiao Y."/>
            <person name="Xu P."/>
            <person name="Fan H."/>
            <person name="Baudouin L."/>
            <person name="Xia W."/>
            <person name="Bocs S."/>
            <person name="Xu J."/>
            <person name="Li Q."/>
            <person name="Guo A."/>
            <person name="Zhou L."/>
            <person name="Li J."/>
            <person name="Wu Y."/>
            <person name="Ma Z."/>
            <person name="Armero A."/>
            <person name="Issali A.E."/>
            <person name="Liu N."/>
            <person name="Peng M."/>
            <person name="Yang Y."/>
        </authorList>
    </citation>
    <scope>NUCLEOTIDE SEQUENCE</scope>
    <source>
        <tissue evidence="2">Spear leaf of Hainan Tall coconut</tissue>
    </source>
</reference>
<dbReference type="EMBL" id="CM017875">
    <property type="protein sequence ID" value="KAG1338677.1"/>
    <property type="molecule type" value="Genomic_DNA"/>
</dbReference>
<keyword evidence="3" id="KW-1185">Reference proteome</keyword>
<feature type="transmembrane region" description="Helical" evidence="1">
    <location>
        <begin position="16"/>
        <end position="40"/>
    </location>
</feature>
<evidence type="ECO:0000313" key="3">
    <source>
        <dbReference type="Proteomes" id="UP000797356"/>
    </source>
</evidence>
<sequence>MDATALEVLISKPATVGSIVTVVLYCLSLGMQSIASFAGLHNMMSPHVIIILTIIWLQCGVPTLTHPQPPQFETVAAPTQMSEP</sequence>
<accession>A0A8K0N0G3</accession>
<dbReference type="AlphaFoldDB" id="A0A8K0N0G3"/>
<evidence type="ECO:0000313" key="2">
    <source>
        <dbReference type="EMBL" id="KAG1338677.1"/>
    </source>
</evidence>